<gene>
    <name evidence="1" type="ORF">B9T28_01600</name>
</gene>
<dbReference type="EMBL" id="NEGB01000001">
    <property type="protein sequence ID" value="OTG67352.1"/>
    <property type="molecule type" value="Genomic_DNA"/>
</dbReference>
<evidence type="ECO:0000313" key="2">
    <source>
        <dbReference type="Proteomes" id="UP000242765"/>
    </source>
</evidence>
<protein>
    <submittedName>
        <fullName evidence="1">Lipopolysaccharide biosynthesis protein</fullName>
    </submittedName>
</protein>
<dbReference type="Proteomes" id="UP000242765">
    <property type="component" value="Unassembled WGS sequence"/>
</dbReference>
<accession>A0A1Y3CL86</accession>
<name>A0A1Y3CL86_9GAMM</name>
<comment type="caution">
    <text evidence="1">The sequence shown here is derived from an EMBL/GenBank/DDBJ whole genome shotgun (WGS) entry which is preliminary data.</text>
</comment>
<evidence type="ECO:0000313" key="1">
    <source>
        <dbReference type="EMBL" id="OTG67352.1"/>
    </source>
</evidence>
<keyword evidence="2" id="KW-1185">Reference proteome</keyword>
<proteinExistence type="predicted"/>
<reference evidence="1 2" key="1">
    <citation type="submission" date="2017-04" db="EMBL/GenBank/DDBJ databases">
        <title>High diversity of culturable Acinetobacter species in natural soil and water ecosystems.</title>
        <authorList>
            <person name="Nemec A."/>
            <person name="Radolfova-Krizova L."/>
        </authorList>
    </citation>
    <scope>NUCLEOTIDE SEQUENCE [LARGE SCALE GENOMIC DNA]</scope>
    <source>
        <strain evidence="1 2">ANC 4999</strain>
    </source>
</reference>
<organism evidence="1 2">
    <name type="scientific">Acinetobacter silvestris</name>
    <dbReference type="NCBI Taxonomy" id="1977882"/>
    <lineage>
        <taxon>Bacteria</taxon>
        <taxon>Pseudomonadati</taxon>
        <taxon>Pseudomonadota</taxon>
        <taxon>Gammaproteobacteria</taxon>
        <taxon>Moraxellales</taxon>
        <taxon>Moraxellaceae</taxon>
        <taxon>Acinetobacter</taxon>
    </lineage>
</organism>
<sequence length="292" mass="34457">MYQFFSNKFIRNIYKFLYKTFSPKSFKHNRRYWPYYQLQRSKQGHLQQVYFQKKLVSDNMCPLPTNQKKCMLVATGPSIKELDPQLFTQLDFDYIGVNGAISLTPIKFKHYIIIDHNFIVNRFDLVLQVLNCDCTFFTTPRCLDLILRRVQISNIKCSIKVIETISHNVIDVFLGQSTTVDKHKPNYYFHHDFGFSEDIFDAVFDYYTVAYVALQVIYALNYKEIHIAGLDMNNFSQPRFYEQHHNKQATCLDLNIAAVVQAFDTAAEFFKLKQIKVYNLSKNSLIESFEKK</sequence>
<dbReference type="Gene3D" id="3.90.1480.10">
    <property type="entry name" value="Alpha-2,3-sialyltransferase"/>
    <property type="match status" value="1"/>
</dbReference>
<dbReference type="OrthoDB" id="9177936at2"/>
<dbReference type="RefSeq" id="WP_086202210.1">
    <property type="nucleotide sequence ID" value="NZ_NEGB01000001.1"/>
</dbReference>
<dbReference type="AlphaFoldDB" id="A0A1Y3CL86"/>